<dbReference type="InterPro" id="IPR027417">
    <property type="entry name" value="P-loop_NTPase"/>
</dbReference>
<gene>
    <name evidence="2" type="ORF">ACH49Z_01515</name>
</gene>
<dbReference type="PANTHER" id="PTHR47691">
    <property type="entry name" value="REGULATOR-RELATED"/>
    <property type="match status" value="1"/>
</dbReference>
<dbReference type="InterPro" id="IPR019734">
    <property type="entry name" value="TPR_rpt"/>
</dbReference>
<evidence type="ECO:0000256" key="1">
    <source>
        <dbReference type="PROSITE-ProRule" id="PRU00339"/>
    </source>
</evidence>
<keyword evidence="3" id="KW-1185">Reference proteome</keyword>
<dbReference type="SUPFAM" id="SSF52540">
    <property type="entry name" value="P-loop containing nucleoside triphosphate hydrolases"/>
    <property type="match status" value="1"/>
</dbReference>
<dbReference type="PROSITE" id="PS50005">
    <property type="entry name" value="TPR"/>
    <property type="match status" value="4"/>
</dbReference>
<protein>
    <submittedName>
        <fullName evidence="2">ATP-binding protein</fullName>
    </submittedName>
</protein>
<dbReference type="PANTHER" id="PTHR47691:SF3">
    <property type="entry name" value="HTH-TYPE TRANSCRIPTIONAL REGULATOR RV0890C-RELATED"/>
    <property type="match status" value="1"/>
</dbReference>
<dbReference type="SUPFAM" id="SSF48452">
    <property type="entry name" value="TPR-like"/>
    <property type="match status" value="2"/>
</dbReference>
<dbReference type="InterPro" id="IPR011990">
    <property type="entry name" value="TPR-like_helical_dom_sf"/>
</dbReference>
<name>A0ABW7VR91_9NOCA</name>
<organism evidence="2 3">
    <name type="scientific">Nocardia testacea</name>
    <dbReference type="NCBI Taxonomy" id="248551"/>
    <lineage>
        <taxon>Bacteria</taxon>
        <taxon>Bacillati</taxon>
        <taxon>Actinomycetota</taxon>
        <taxon>Actinomycetes</taxon>
        <taxon>Mycobacteriales</taxon>
        <taxon>Nocardiaceae</taxon>
        <taxon>Nocardia</taxon>
    </lineage>
</organism>
<evidence type="ECO:0000313" key="2">
    <source>
        <dbReference type="EMBL" id="MFI2228515.1"/>
    </source>
</evidence>
<keyword evidence="2" id="KW-0067">ATP-binding</keyword>
<feature type="repeat" description="TPR" evidence="1">
    <location>
        <begin position="557"/>
        <end position="590"/>
    </location>
</feature>
<feature type="repeat" description="TPR" evidence="1">
    <location>
        <begin position="597"/>
        <end position="630"/>
    </location>
</feature>
<dbReference type="EMBL" id="JBIRYL010000001">
    <property type="protein sequence ID" value="MFI2228515.1"/>
    <property type="molecule type" value="Genomic_DNA"/>
</dbReference>
<feature type="repeat" description="TPR" evidence="1">
    <location>
        <begin position="437"/>
        <end position="470"/>
    </location>
</feature>
<dbReference type="Gene3D" id="3.40.50.300">
    <property type="entry name" value="P-loop containing nucleotide triphosphate hydrolases"/>
    <property type="match status" value="1"/>
</dbReference>
<sequence>MGRGAELEHIVSSSAPGRVVSIHTIDGMAGIGKTALAVRAAHHLAPNFPDGQYFVELHAHTPGQTPAEPVEVLARLLIDVGVDPSLLPESLEGRRDLWRDRTAGKRMLLVLDDARDHAHVEPLLPATGGCLTLITSRRHLTALDGAVDLPLDTLEPEAAAELFVVLARRPTITGSERDAVQQIVRLCGYLPLAIVLLAGRLAHHRSWSIAELAADFSATQDRLDELEAGPRSVQAAFAMSYQDLPPGQQHIFRCLGLHPGSNFDAPAAAALAGVTEETARKQLIALYTDHFIEETRPGRYRLHDLLRAYARDRADAGSVEDNAEALLRLFDYYQATAAAADLYLARRTQPTNESLPGESRAGEHQNEVQALKWLRSERDNLLACIDSALAYQPQRSIRLTESLASLLERDGPLRQAEHLHRRALHTARRIGDRLGEANALANLGDTLEVDGEYTEAVDLHQQALRLYRELGHRVGEANGLFALGYMSRLTGDSAAALALLQQAVSLYREIGHQRGEANASMLWGLVCKETGAYAEATELYRNALTLFCEAGNQRGEAFTLNNLGDLLKHTGDYEKAAELLQRALALFRELGYQIGQAEALTELGSVQHLTGDHAAAIEFHEQALDLHRQMGYRSGEIYVLIRLGAMYRLSGDYAKSRDLHETALASTREIGNRRLETEALNHLGTLLLELGDPQAALATFTEALSLAQSVLSQQEQAHSLEGAARSEAALGNTATAATQLRLAVHIYRQLASPEAGPAAEYLSQVESSLPLRER</sequence>
<dbReference type="Proteomes" id="UP001611494">
    <property type="component" value="Unassembled WGS sequence"/>
</dbReference>
<evidence type="ECO:0000313" key="3">
    <source>
        <dbReference type="Proteomes" id="UP001611494"/>
    </source>
</evidence>
<dbReference type="GO" id="GO:0005524">
    <property type="term" value="F:ATP binding"/>
    <property type="evidence" value="ECO:0007669"/>
    <property type="project" value="UniProtKB-KW"/>
</dbReference>
<dbReference type="PRINTS" id="PR00364">
    <property type="entry name" value="DISEASERSIST"/>
</dbReference>
<feature type="repeat" description="TPR" evidence="1">
    <location>
        <begin position="677"/>
        <end position="710"/>
    </location>
</feature>
<comment type="caution">
    <text evidence="2">The sequence shown here is derived from an EMBL/GenBank/DDBJ whole genome shotgun (WGS) entry which is preliminary data.</text>
</comment>
<proteinExistence type="predicted"/>
<accession>A0ABW7VR91</accession>
<dbReference type="RefSeq" id="WP_397062061.1">
    <property type="nucleotide sequence ID" value="NZ_JBIRYL010000001.1"/>
</dbReference>
<dbReference type="Gene3D" id="1.25.40.10">
    <property type="entry name" value="Tetratricopeptide repeat domain"/>
    <property type="match status" value="2"/>
</dbReference>
<dbReference type="Pfam" id="PF13424">
    <property type="entry name" value="TPR_12"/>
    <property type="match status" value="3"/>
</dbReference>
<dbReference type="SMART" id="SM00028">
    <property type="entry name" value="TPR"/>
    <property type="match status" value="7"/>
</dbReference>
<reference evidence="2 3" key="1">
    <citation type="submission" date="2024-10" db="EMBL/GenBank/DDBJ databases">
        <title>The Natural Products Discovery Center: Release of the First 8490 Sequenced Strains for Exploring Actinobacteria Biosynthetic Diversity.</title>
        <authorList>
            <person name="Kalkreuter E."/>
            <person name="Kautsar S.A."/>
            <person name="Yang D."/>
            <person name="Bader C.D."/>
            <person name="Teijaro C.N."/>
            <person name="Fluegel L."/>
            <person name="Davis C.M."/>
            <person name="Simpson J.R."/>
            <person name="Lauterbach L."/>
            <person name="Steele A.D."/>
            <person name="Gui C."/>
            <person name="Meng S."/>
            <person name="Li G."/>
            <person name="Viehrig K."/>
            <person name="Ye F."/>
            <person name="Su P."/>
            <person name="Kiefer A.F."/>
            <person name="Nichols A."/>
            <person name="Cepeda A.J."/>
            <person name="Yan W."/>
            <person name="Fan B."/>
            <person name="Jiang Y."/>
            <person name="Adhikari A."/>
            <person name="Zheng C.-J."/>
            <person name="Schuster L."/>
            <person name="Cowan T.M."/>
            <person name="Smanski M.J."/>
            <person name="Chevrette M.G."/>
            <person name="De Carvalho L.P.S."/>
            <person name="Shen B."/>
        </authorList>
    </citation>
    <scope>NUCLEOTIDE SEQUENCE [LARGE SCALE GENOMIC DNA]</scope>
    <source>
        <strain evidence="2 3">NPDC019377</strain>
    </source>
</reference>
<keyword evidence="1" id="KW-0802">TPR repeat</keyword>
<keyword evidence="2" id="KW-0547">Nucleotide-binding</keyword>